<feature type="domain" description="V-ATPase proteolipid subunit C-like" evidence="7">
    <location>
        <begin position="84"/>
        <end position="143"/>
    </location>
</feature>
<dbReference type="Gene3D" id="1.20.120.610">
    <property type="entry name" value="lithium bound rotor ring of v- atpase"/>
    <property type="match status" value="1"/>
</dbReference>
<evidence type="ECO:0000256" key="1">
    <source>
        <dbReference type="ARBA" id="ARBA00004141"/>
    </source>
</evidence>
<dbReference type="InterPro" id="IPR002379">
    <property type="entry name" value="ATPase_proteolipid_c-like_dom"/>
</dbReference>
<dbReference type="InterPro" id="IPR035921">
    <property type="entry name" value="F/V-ATP_Csub_sf"/>
</dbReference>
<evidence type="ECO:0000256" key="2">
    <source>
        <dbReference type="ARBA" id="ARBA00022692"/>
    </source>
</evidence>
<dbReference type="Pfam" id="PF00137">
    <property type="entry name" value="ATP-synt_C"/>
    <property type="match status" value="1"/>
</dbReference>
<feature type="transmembrane region" description="Helical" evidence="5">
    <location>
        <begin position="46"/>
        <end position="69"/>
    </location>
</feature>
<evidence type="ECO:0000256" key="5">
    <source>
        <dbReference type="SAM" id="Phobius"/>
    </source>
</evidence>
<accession>A0A1I7H8J0</accession>
<reference evidence="8 9" key="1">
    <citation type="submission" date="2016-10" db="EMBL/GenBank/DDBJ databases">
        <authorList>
            <person name="de Groot N.N."/>
        </authorList>
    </citation>
    <scope>NUCLEOTIDE SEQUENCE [LARGE SCALE GENOMIC DNA]</scope>
    <source>
        <strain evidence="8 9">KHGC13</strain>
    </source>
</reference>
<dbReference type="Proteomes" id="UP000198817">
    <property type="component" value="Unassembled WGS sequence"/>
</dbReference>
<dbReference type="STRING" id="155865.SAMN05216515_11442"/>
<comment type="subcellular location">
    <subcellularLocation>
        <location evidence="1">Membrane</location>
        <topology evidence="1">Multi-pass membrane protein</topology>
    </subcellularLocation>
</comment>
<dbReference type="NCBIfam" id="NF005174">
    <property type="entry name" value="PRK06649.1"/>
    <property type="match status" value="1"/>
</dbReference>
<feature type="signal peptide" evidence="6">
    <location>
        <begin position="1"/>
        <end position="22"/>
    </location>
</feature>
<evidence type="ECO:0000256" key="4">
    <source>
        <dbReference type="ARBA" id="ARBA00023136"/>
    </source>
</evidence>
<evidence type="ECO:0000259" key="7">
    <source>
        <dbReference type="Pfam" id="PF00137"/>
    </source>
</evidence>
<keyword evidence="4 5" id="KW-0472">Membrane</keyword>
<evidence type="ECO:0000313" key="8">
    <source>
        <dbReference type="EMBL" id="SFU57035.1"/>
    </source>
</evidence>
<keyword evidence="6" id="KW-0732">Signal</keyword>
<evidence type="ECO:0000256" key="6">
    <source>
        <dbReference type="SAM" id="SignalP"/>
    </source>
</evidence>
<sequence>MNIAFVGMAAALGLSAAGSAFGTGFAGQAAIGAWKKCYAAGKQAPFIMIAFAGAPLTQTIYGFLLMNFIASAWNNGTIDAGLSLGIGLFGGLAIGLSALFQGKAAAASSDALGATGKGTANYFIVVGVIETVALFTLVFCLLLLNTAAIK</sequence>
<dbReference type="SUPFAM" id="SSF81333">
    <property type="entry name" value="F1F0 ATP synthase subunit C"/>
    <property type="match status" value="1"/>
</dbReference>
<feature type="chain" id="PRO_5011602015" evidence="6">
    <location>
        <begin position="23"/>
        <end position="150"/>
    </location>
</feature>
<gene>
    <name evidence="8" type="ORF">SAMN05216508_11342</name>
</gene>
<dbReference type="EMBL" id="FPBT01000013">
    <property type="protein sequence ID" value="SFU57035.1"/>
    <property type="molecule type" value="Genomic_DNA"/>
</dbReference>
<evidence type="ECO:0000256" key="3">
    <source>
        <dbReference type="ARBA" id="ARBA00022989"/>
    </source>
</evidence>
<keyword evidence="3 5" id="KW-1133">Transmembrane helix</keyword>
<dbReference type="GO" id="GO:0015078">
    <property type="term" value="F:proton transmembrane transporter activity"/>
    <property type="evidence" value="ECO:0007669"/>
    <property type="project" value="InterPro"/>
</dbReference>
<dbReference type="RefSeq" id="WP_090161794.1">
    <property type="nucleotide sequence ID" value="NZ_CACVNK010000034.1"/>
</dbReference>
<name>A0A1I7H8J0_9FIRM</name>
<feature type="transmembrane region" description="Helical" evidence="5">
    <location>
        <begin position="81"/>
        <end position="100"/>
    </location>
</feature>
<keyword evidence="9" id="KW-1185">Reference proteome</keyword>
<proteinExistence type="predicted"/>
<keyword evidence="2 5" id="KW-0812">Transmembrane</keyword>
<protein>
    <submittedName>
        <fullName evidence="8">V/A-type H+-transporting ATPase subunit K</fullName>
    </submittedName>
</protein>
<dbReference type="GO" id="GO:0033177">
    <property type="term" value="C:proton-transporting two-sector ATPase complex, proton-transporting domain"/>
    <property type="evidence" value="ECO:0007669"/>
    <property type="project" value="InterPro"/>
</dbReference>
<feature type="transmembrane region" description="Helical" evidence="5">
    <location>
        <begin position="120"/>
        <end position="144"/>
    </location>
</feature>
<organism evidence="8 9">
    <name type="scientific">Eubacterium pyruvativorans</name>
    <dbReference type="NCBI Taxonomy" id="155865"/>
    <lineage>
        <taxon>Bacteria</taxon>
        <taxon>Bacillati</taxon>
        <taxon>Bacillota</taxon>
        <taxon>Clostridia</taxon>
        <taxon>Eubacteriales</taxon>
        <taxon>Eubacteriaceae</taxon>
        <taxon>Eubacterium</taxon>
    </lineage>
</organism>
<dbReference type="OrthoDB" id="9806679at2"/>
<dbReference type="GeneID" id="78353770"/>
<evidence type="ECO:0000313" key="9">
    <source>
        <dbReference type="Proteomes" id="UP000198817"/>
    </source>
</evidence>
<dbReference type="AlphaFoldDB" id="A0A1I7H8J0"/>